<accession>A0AA39YLT9</accession>
<gene>
    <name evidence="2" type="ORF">DIS24_g5604</name>
</gene>
<name>A0AA39YLT9_9PEZI</name>
<evidence type="ECO:0000256" key="1">
    <source>
        <dbReference type="SAM" id="MobiDB-lite"/>
    </source>
</evidence>
<feature type="region of interest" description="Disordered" evidence="1">
    <location>
        <begin position="1"/>
        <end position="34"/>
    </location>
</feature>
<keyword evidence="3" id="KW-1185">Reference proteome</keyword>
<dbReference type="Proteomes" id="UP001175001">
    <property type="component" value="Unassembled WGS sequence"/>
</dbReference>
<reference evidence="2" key="1">
    <citation type="submission" date="2023-06" db="EMBL/GenBank/DDBJ databases">
        <title>Multi-omics analyses reveal the molecular pathogenesis toolkit of Lasiodiplodia hormozganensis, a cross-kingdom pathogen.</title>
        <authorList>
            <person name="Felix C."/>
            <person name="Meneses R."/>
            <person name="Goncalves M.F.M."/>
            <person name="Tilleman L."/>
            <person name="Duarte A.S."/>
            <person name="Jorrin-Novo J.V."/>
            <person name="Van De Peer Y."/>
            <person name="Deforce D."/>
            <person name="Van Nieuwerburgh F."/>
            <person name="Esteves A.C."/>
            <person name="Alves A."/>
        </authorList>
    </citation>
    <scope>NUCLEOTIDE SEQUENCE</scope>
    <source>
        <strain evidence="2">CBS 339.90</strain>
    </source>
</reference>
<protein>
    <submittedName>
        <fullName evidence="2">Uncharacterized protein</fullName>
    </submittedName>
</protein>
<feature type="region of interest" description="Disordered" evidence="1">
    <location>
        <begin position="225"/>
        <end position="252"/>
    </location>
</feature>
<dbReference type="EMBL" id="JAUJDW010000024">
    <property type="protein sequence ID" value="KAK0653922.1"/>
    <property type="molecule type" value="Genomic_DNA"/>
</dbReference>
<dbReference type="AlphaFoldDB" id="A0AA39YLT9"/>
<feature type="compositionally biased region" description="Low complexity" evidence="1">
    <location>
        <begin position="75"/>
        <end position="90"/>
    </location>
</feature>
<sequence length="252" mass="27449">MADRDTPRRTGKHRPKDVPHMTDEQKKALCNVPDLYNDPRSLVQIWRDSGVPYQEHVMPPPTAPRAHLQHRRQTSGSQASSAVPSSGSGSARTSMSQALVRVASPPRYNNQQTGNYANGAYNHGNHVNGTYPQSSTAFATNQQQQAGIHPASSMGDPATAYFVPTQTSTNTTATKAVNAENFRANHGIEMSDFLAKSSDAEIGAMIRRMLPQPGAAEKELAKFYNTKRDSDDDDLDGGVGLDGLGHRRNHTR</sequence>
<evidence type="ECO:0000313" key="2">
    <source>
        <dbReference type="EMBL" id="KAK0653922.1"/>
    </source>
</evidence>
<evidence type="ECO:0000313" key="3">
    <source>
        <dbReference type="Proteomes" id="UP001175001"/>
    </source>
</evidence>
<proteinExistence type="predicted"/>
<organism evidence="2 3">
    <name type="scientific">Lasiodiplodia hormozganensis</name>
    <dbReference type="NCBI Taxonomy" id="869390"/>
    <lineage>
        <taxon>Eukaryota</taxon>
        <taxon>Fungi</taxon>
        <taxon>Dikarya</taxon>
        <taxon>Ascomycota</taxon>
        <taxon>Pezizomycotina</taxon>
        <taxon>Dothideomycetes</taxon>
        <taxon>Dothideomycetes incertae sedis</taxon>
        <taxon>Botryosphaeriales</taxon>
        <taxon>Botryosphaeriaceae</taxon>
        <taxon>Lasiodiplodia</taxon>
    </lineage>
</organism>
<comment type="caution">
    <text evidence="2">The sequence shown here is derived from an EMBL/GenBank/DDBJ whole genome shotgun (WGS) entry which is preliminary data.</text>
</comment>
<feature type="region of interest" description="Disordered" evidence="1">
    <location>
        <begin position="53"/>
        <end position="96"/>
    </location>
</feature>
<feature type="compositionally biased region" description="Basic and acidic residues" evidence="1">
    <location>
        <begin position="16"/>
        <end position="27"/>
    </location>
</feature>